<sequence>MNLLKKLAELFELEEAEVSKKLNLKPDATTKEIKEALGVYGLFLDKTELETYIKNKVQNKISEVEKLNEELDNKNKTLLDFEKVNNELKDKFSKISAQIKNNLEKEWVSLKLPKTNLEDIKYEDLDFLNLKSEALRIAKLKNITPEIVDPKQIENIKSPNNNLNGTQSFDIGARRIK</sequence>
<protein>
    <submittedName>
        <fullName evidence="3">Uncharacterized protein</fullName>
    </submittedName>
</protein>
<name>A0A4R7TYS6_9BACT</name>
<gene>
    <name evidence="3" type="ORF">JN03_0382</name>
</gene>
<evidence type="ECO:0000313" key="3">
    <source>
        <dbReference type="EMBL" id="TDU97854.1"/>
    </source>
</evidence>
<feature type="region of interest" description="Disordered" evidence="2">
    <location>
        <begin position="158"/>
        <end position="177"/>
    </location>
</feature>
<reference evidence="3 4" key="1">
    <citation type="submission" date="2019-03" db="EMBL/GenBank/DDBJ databases">
        <title>Genomic Encyclopedia of Archaeal and Bacterial Type Strains, Phase II (KMG-II): from individual species to whole genera.</title>
        <authorList>
            <person name="Goeker M."/>
        </authorList>
    </citation>
    <scope>NUCLEOTIDE SEQUENCE [LARGE SCALE GENOMIC DNA]</scope>
    <source>
        <strain evidence="3 4">ATCC 25591</strain>
    </source>
</reference>
<organism evidence="3 4">
    <name type="scientific">Metamycoplasma hyosynoviae</name>
    <dbReference type="NCBI Taxonomy" id="29559"/>
    <lineage>
        <taxon>Bacteria</taxon>
        <taxon>Bacillati</taxon>
        <taxon>Mycoplasmatota</taxon>
        <taxon>Mycoplasmoidales</taxon>
        <taxon>Metamycoplasmataceae</taxon>
        <taxon>Metamycoplasma</taxon>
    </lineage>
</organism>
<comment type="caution">
    <text evidence="3">The sequence shown here is derived from an EMBL/GenBank/DDBJ whole genome shotgun (WGS) entry which is preliminary data.</text>
</comment>
<dbReference type="RefSeq" id="WP_134076605.1">
    <property type="nucleotide sequence ID" value="NZ_JAQRAI010000003.1"/>
</dbReference>
<evidence type="ECO:0000256" key="2">
    <source>
        <dbReference type="SAM" id="MobiDB-lite"/>
    </source>
</evidence>
<dbReference type="AlphaFoldDB" id="A0A4R7TYS6"/>
<evidence type="ECO:0000313" key="4">
    <source>
        <dbReference type="Proteomes" id="UP000294882"/>
    </source>
</evidence>
<proteinExistence type="predicted"/>
<keyword evidence="1" id="KW-0175">Coiled coil</keyword>
<dbReference type="Proteomes" id="UP000294882">
    <property type="component" value="Unassembled WGS sequence"/>
</dbReference>
<feature type="coiled-coil region" evidence="1">
    <location>
        <begin position="54"/>
        <end position="91"/>
    </location>
</feature>
<evidence type="ECO:0000256" key="1">
    <source>
        <dbReference type="SAM" id="Coils"/>
    </source>
</evidence>
<accession>A0A4R7TYS6</accession>
<feature type="compositionally biased region" description="Polar residues" evidence="2">
    <location>
        <begin position="158"/>
        <end position="169"/>
    </location>
</feature>
<dbReference type="EMBL" id="SOCH01000003">
    <property type="protein sequence ID" value="TDU97854.1"/>
    <property type="molecule type" value="Genomic_DNA"/>
</dbReference>